<protein>
    <submittedName>
        <fullName evidence="3">Trans-2,3-dihydro-3-hydroxyanthranilate isomerase</fullName>
    </submittedName>
</protein>
<feature type="active site" evidence="2">
    <location>
        <position position="46"/>
    </location>
</feature>
<evidence type="ECO:0000313" key="3">
    <source>
        <dbReference type="EMBL" id="SCY70270.1"/>
    </source>
</evidence>
<dbReference type="PIRSF" id="PIRSF016184">
    <property type="entry name" value="PhzC_PhzF"/>
    <property type="match status" value="1"/>
</dbReference>
<keyword evidence="3" id="KW-0413">Isomerase</keyword>
<dbReference type="GO" id="GO:0016853">
    <property type="term" value="F:isomerase activity"/>
    <property type="evidence" value="ECO:0007669"/>
    <property type="project" value="UniProtKB-KW"/>
</dbReference>
<accession>A0A1G5I3Q6</accession>
<evidence type="ECO:0000256" key="2">
    <source>
        <dbReference type="PIRSR" id="PIRSR016184-1"/>
    </source>
</evidence>
<dbReference type="Proteomes" id="UP000199569">
    <property type="component" value="Unassembled WGS sequence"/>
</dbReference>
<dbReference type="GO" id="GO:0005737">
    <property type="term" value="C:cytoplasm"/>
    <property type="evidence" value="ECO:0007669"/>
    <property type="project" value="TreeGrafter"/>
</dbReference>
<dbReference type="AlphaFoldDB" id="A0A1G5I3Q6"/>
<dbReference type="Gene3D" id="3.10.310.10">
    <property type="entry name" value="Diaminopimelate Epimerase, Chain A, domain 1"/>
    <property type="match status" value="2"/>
</dbReference>
<sequence length="301" mass="32320">MARRFITLDVFTSERFTGNPLAVVLDAEGLDDARMQTIAKEFNLSETVFVFPPEDSHQRADIRIFTPGRELPFAGHPTVGTAVLLALLDQSGQPGAVAFGLKEKVGIVPCVVEVKDELSGMARFRLPRLPSSWGEGKESTDCAWALGLDPTEIGFDRHVPSRHSAGVDYDLVPVASLDALARAYPKGEAFDKTFGDSNHPSAYVYTRVPQAEGLRFRARMFGPGMGILEDPATGSAAATFAGALMQCEPLGDGEHNIIIEQGVEMGRPSEIALQMTIKNGALVSAEIGGFAVMVMRGEIVA</sequence>
<dbReference type="NCBIfam" id="TIGR00654">
    <property type="entry name" value="PhzF_family"/>
    <property type="match status" value="1"/>
</dbReference>
<dbReference type="STRING" id="549386.SAMN02927923_02041"/>
<evidence type="ECO:0000313" key="4">
    <source>
        <dbReference type="Proteomes" id="UP000199569"/>
    </source>
</evidence>
<dbReference type="EMBL" id="FMVJ01000005">
    <property type="protein sequence ID" value="SCY70270.1"/>
    <property type="molecule type" value="Genomic_DNA"/>
</dbReference>
<reference evidence="3 4" key="1">
    <citation type="submission" date="2016-10" db="EMBL/GenBank/DDBJ databases">
        <authorList>
            <person name="de Groot N.N."/>
        </authorList>
    </citation>
    <scope>NUCLEOTIDE SEQUENCE [LARGE SCALE GENOMIC DNA]</scope>
    <source>
        <strain evidence="3 4">CGMCC 1.7666</strain>
    </source>
</reference>
<dbReference type="PANTHER" id="PTHR13774:SF32">
    <property type="entry name" value="ANTISENSE-ENHANCING SEQUENCE 1"/>
    <property type="match status" value="1"/>
</dbReference>
<dbReference type="OrthoDB" id="9788221at2"/>
<dbReference type="Pfam" id="PF02567">
    <property type="entry name" value="PhzC-PhzF"/>
    <property type="match status" value="1"/>
</dbReference>
<dbReference type="RefSeq" id="WP_091133939.1">
    <property type="nucleotide sequence ID" value="NZ_FMVJ01000005.1"/>
</dbReference>
<dbReference type="InterPro" id="IPR003719">
    <property type="entry name" value="Phenazine_PhzF-like"/>
</dbReference>
<keyword evidence="4" id="KW-1185">Reference proteome</keyword>
<proteinExistence type="inferred from homology"/>
<dbReference type="PANTHER" id="PTHR13774">
    <property type="entry name" value="PHENAZINE BIOSYNTHESIS PROTEIN"/>
    <property type="match status" value="1"/>
</dbReference>
<evidence type="ECO:0000256" key="1">
    <source>
        <dbReference type="ARBA" id="ARBA00008270"/>
    </source>
</evidence>
<name>A0A1G5I3Q6_9HYPH</name>
<dbReference type="SUPFAM" id="SSF54506">
    <property type="entry name" value="Diaminopimelate epimerase-like"/>
    <property type="match status" value="1"/>
</dbReference>
<organism evidence="3 4">
    <name type="scientific">Microvirga guangxiensis</name>
    <dbReference type="NCBI Taxonomy" id="549386"/>
    <lineage>
        <taxon>Bacteria</taxon>
        <taxon>Pseudomonadati</taxon>
        <taxon>Pseudomonadota</taxon>
        <taxon>Alphaproteobacteria</taxon>
        <taxon>Hyphomicrobiales</taxon>
        <taxon>Methylobacteriaceae</taxon>
        <taxon>Microvirga</taxon>
    </lineage>
</organism>
<comment type="similarity">
    <text evidence="1">Belongs to the PhzF family.</text>
</comment>
<gene>
    <name evidence="3" type="ORF">SAMN02927923_02041</name>
</gene>